<dbReference type="AlphaFoldDB" id="A0A0E9XZR4"/>
<name>A0A0E9XZR4_ANGAN</name>
<reference evidence="1" key="2">
    <citation type="journal article" date="2015" name="Fish Shellfish Immunol.">
        <title>Early steps in the European eel (Anguilla anguilla)-Vibrio vulnificus interaction in the gills: Role of the RtxA13 toxin.</title>
        <authorList>
            <person name="Callol A."/>
            <person name="Pajuelo D."/>
            <person name="Ebbesson L."/>
            <person name="Teles M."/>
            <person name="MacKenzie S."/>
            <person name="Amaro C."/>
        </authorList>
    </citation>
    <scope>NUCLEOTIDE SEQUENCE</scope>
</reference>
<proteinExistence type="predicted"/>
<protein>
    <submittedName>
        <fullName evidence="1">Uncharacterized protein</fullName>
    </submittedName>
</protein>
<accession>A0A0E9XZR4</accession>
<organism evidence="1">
    <name type="scientific">Anguilla anguilla</name>
    <name type="common">European freshwater eel</name>
    <name type="synonym">Muraena anguilla</name>
    <dbReference type="NCBI Taxonomy" id="7936"/>
    <lineage>
        <taxon>Eukaryota</taxon>
        <taxon>Metazoa</taxon>
        <taxon>Chordata</taxon>
        <taxon>Craniata</taxon>
        <taxon>Vertebrata</taxon>
        <taxon>Euteleostomi</taxon>
        <taxon>Actinopterygii</taxon>
        <taxon>Neopterygii</taxon>
        <taxon>Teleostei</taxon>
        <taxon>Anguilliformes</taxon>
        <taxon>Anguillidae</taxon>
        <taxon>Anguilla</taxon>
    </lineage>
</organism>
<dbReference type="EMBL" id="GBXM01000666">
    <property type="protein sequence ID" value="JAI07912.1"/>
    <property type="molecule type" value="Transcribed_RNA"/>
</dbReference>
<sequence>MSLIIKCVAYNHRLILTGNCSHQIVGFLFIYMIA</sequence>
<evidence type="ECO:0000313" key="1">
    <source>
        <dbReference type="EMBL" id="JAI07912.1"/>
    </source>
</evidence>
<reference evidence="1" key="1">
    <citation type="submission" date="2014-11" db="EMBL/GenBank/DDBJ databases">
        <authorList>
            <person name="Amaro Gonzalez C."/>
        </authorList>
    </citation>
    <scope>NUCLEOTIDE SEQUENCE</scope>
</reference>